<dbReference type="SUPFAM" id="SSF55136">
    <property type="entry name" value="Probable bacterial effector-binding domain"/>
    <property type="match status" value="1"/>
</dbReference>
<accession>A0ABX0ILY0</accession>
<sequence>MDVKYETKPAMTFIGYHTEIRPEEGYQKCPEFWDEEYAAKYARLWQTMKPETEVEKAILENGIGMFAICAESKNGFEYWIAGMYQGGDVPEGLELYSFPASDWAVFTAKGPIPGSLQTLNTAVWEEWFPNDGQRYGANGTATLEVYSAGNPQSPDYECGMWVPVQGVRGRVL</sequence>
<dbReference type="RefSeq" id="WP_166340196.1">
    <property type="nucleotide sequence ID" value="NZ_WPCR01000011.1"/>
</dbReference>
<dbReference type="InterPro" id="IPR029441">
    <property type="entry name" value="Cass2"/>
</dbReference>
<keyword evidence="3" id="KW-1185">Reference proteome</keyword>
<evidence type="ECO:0000259" key="1">
    <source>
        <dbReference type="SMART" id="SM00871"/>
    </source>
</evidence>
<dbReference type="SMART" id="SM00871">
    <property type="entry name" value="AraC_E_bind"/>
    <property type="match status" value="1"/>
</dbReference>
<reference evidence="2 3" key="1">
    <citation type="submission" date="2019-11" db="EMBL/GenBank/DDBJ databases">
        <title>Eggerthellaceae novel genus isolated from the rectal contents of marmort.</title>
        <authorList>
            <person name="Zhang G."/>
        </authorList>
    </citation>
    <scope>NUCLEOTIDE SEQUENCE [LARGE SCALE GENOMIC DNA]</scope>
    <source>
        <strain evidence="3">zg-886</strain>
    </source>
</reference>
<proteinExistence type="predicted"/>
<evidence type="ECO:0000313" key="2">
    <source>
        <dbReference type="EMBL" id="NHM14796.1"/>
    </source>
</evidence>
<dbReference type="PANTHER" id="PTHR36444:SF3">
    <property type="entry name" value="TRANSCRIPTIONAL ACTIVATOR, PUTATIVE-RELATED"/>
    <property type="match status" value="1"/>
</dbReference>
<dbReference type="InterPro" id="IPR011256">
    <property type="entry name" value="Reg_factor_effector_dom_sf"/>
</dbReference>
<name>A0ABX0ILY0_9ACTN</name>
<protein>
    <recommendedName>
        <fullName evidence="1">AraC effector-binding domain-containing protein</fullName>
    </recommendedName>
</protein>
<dbReference type="InterPro" id="IPR053182">
    <property type="entry name" value="YobU-like_regulator"/>
</dbReference>
<gene>
    <name evidence="2" type="ORF">GMI68_08505</name>
</gene>
<organism evidence="2 3">
    <name type="scientific">Xiamenia xianingshaonis</name>
    <dbReference type="NCBI Taxonomy" id="2682776"/>
    <lineage>
        <taxon>Bacteria</taxon>
        <taxon>Bacillati</taxon>
        <taxon>Actinomycetota</taxon>
        <taxon>Coriobacteriia</taxon>
        <taxon>Eggerthellales</taxon>
        <taxon>Eggerthellaceae</taxon>
        <taxon>Xiamenia</taxon>
    </lineage>
</organism>
<dbReference type="PANTHER" id="PTHR36444">
    <property type="entry name" value="TRANSCRIPTIONAL REGULATOR PROTEIN YOBU-RELATED"/>
    <property type="match status" value="1"/>
</dbReference>
<evidence type="ECO:0000313" key="3">
    <source>
        <dbReference type="Proteomes" id="UP000636394"/>
    </source>
</evidence>
<dbReference type="Proteomes" id="UP000636394">
    <property type="component" value="Unassembled WGS sequence"/>
</dbReference>
<feature type="domain" description="AraC effector-binding" evidence="1">
    <location>
        <begin position="1"/>
        <end position="165"/>
    </location>
</feature>
<dbReference type="Pfam" id="PF14526">
    <property type="entry name" value="Cass2"/>
    <property type="match status" value="1"/>
</dbReference>
<comment type="caution">
    <text evidence="2">The sequence shown here is derived from an EMBL/GenBank/DDBJ whole genome shotgun (WGS) entry which is preliminary data.</text>
</comment>
<dbReference type="Gene3D" id="3.20.80.10">
    <property type="entry name" value="Regulatory factor, effector binding domain"/>
    <property type="match status" value="1"/>
</dbReference>
<dbReference type="InterPro" id="IPR010499">
    <property type="entry name" value="AraC_E-bd"/>
</dbReference>
<dbReference type="EMBL" id="WPCR01000011">
    <property type="protein sequence ID" value="NHM14796.1"/>
    <property type="molecule type" value="Genomic_DNA"/>
</dbReference>